<comment type="caution">
    <text evidence="2">The sequence shown here is derived from an EMBL/GenBank/DDBJ whole genome shotgun (WGS) entry which is preliminary data.</text>
</comment>
<reference evidence="2 3" key="1">
    <citation type="submission" date="2020-04" db="EMBL/GenBank/DDBJ databases">
        <title>Whole genome sequencing of clinical and environmental type strains of Ochrobactrum.</title>
        <authorList>
            <person name="Dharne M."/>
        </authorList>
    </citation>
    <scope>NUCLEOTIDE SEQUENCE [LARGE SCALE GENOMIC DNA]</scope>
    <source>
        <strain evidence="2 3">DSM 13340</strain>
    </source>
</reference>
<gene>
    <name evidence="2" type="ORF">HGG76_11735</name>
</gene>
<name>A0A7X6JAJ1_9HYPH</name>
<dbReference type="EMBL" id="JAAXZB010000001">
    <property type="protein sequence ID" value="NKW09974.1"/>
    <property type="molecule type" value="Genomic_DNA"/>
</dbReference>
<feature type="transmembrane region" description="Helical" evidence="1">
    <location>
        <begin position="94"/>
        <end position="113"/>
    </location>
</feature>
<keyword evidence="1" id="KW-0812">Transmembrane</keyword>
<proteinExistence type="predicted"/>
<keyword evidence="1" id="KW-1133">Transmembrane helix</keyword>
<protein>
    <submittedName>
        <fullName evidence="2">Uncharacterized protein</fullName>
    </submittedName>
</protein>
<dbReference type="AlphaFoldDB" id="A0A7X6JAJ1"/>
<evidence type="ECO:0000256" key="1">
    <source>
        <dbReference type="SAM" id="Phobius"/>
    </source>
</evidence>
<organism evidence="2 3">
    <name type="scientific">Brucella tritici</name>
    <dbReference type="NCBI Taxonomy" id="94626"/>
    <lineage>
        <taxon>Bacteria</taxon>
        <taxon>Pseudomonadati</taxon>
        <taxon>Pseudomonadota</taxon>
        <taxon>Alphaproteobacteria</taxon>
        <taxon>Hyphomicrobiales</taxon>
        <taxon>Brucellaceae</taxon>
        <taxon>Brucella/Ochrobactrum group</taxon>
        <taxon>Brucella</taxon>
    </lineage>
</organism>
<accession>A0A7X6JAJ1</accession>
<evidence type="ECO:0000313" key="2">
    <source>
        <dbReference type="EMBL" id="NKW09974.1"/>
    </source>
</evidence>
<sequence>MERFAIDHISSCKAVRASDRGVDRNVLEMVELAVVGRDTRLDVFRKSVVSHSISEREFHHRINDVHPGRWNEVTRQKLLYELPQFARLILCKSFRLATLIAIGIVLPFSLSALGNSFDRRALATLDGPRRNGRGVPGRL</sequence>
<dbReference type="Proteomes" id="UP000558475">
    <property type="component" value="Unassembled WGS sequence"/>
</dbReference>
<evidence type="ECO:0000313" key="3">
    <source>
        <dbReference type="Proteomes" id="UP000558475"/>
    </source>
</evidence>
<keyword evidence="1" id="KW-0472">Membrane</keyword>